<dbReference type="RefSeq" id="WP_379160710.1">
    <property type="nucleotide sequence ID" value="NZ_JBHSRJ010000009.1"/>
</dbReference>
<sequence length="284" mass="31552">MTTQRIHALRHDDLSFDVYDEGPLEGKPVVLLHGFPERSSTWRLVAPVLHDAGMRTFAIDQRGYSPGARPPRRRDYRMHLLVGDVVALIERIGGPVHLAGHDWGAAVGWAVTMRRPDLVRSWTAVSVPHPAAFARAMKTKSQRRRSRYMAMFNIPLLPELTARKAGGRFDQSMAKAGMTADEVARFRQEIVEYGALPHALGWYRALPLLKPGSTDHKTTVPTTFLWSDRDIAITRGGAEATRAWVDAPYQFIELSGVSHWIPTQASDDCAAAIIERVLASEVGA</sequence>
<evidence type="ECO:0000256" key="1">
    <source>
        <dbReference type="ARBA" id="ARBA00022801"/>
    </source>
</evidence>
<dbReference type="PRINTS" id="PR00412">
    <property type="entry name" value="EPOXHYDRLASE"/>
</dbReference>
<keyword evidence="1 3" id="KW-0378">Hydrolase</keyword>
<comment type="caution">
    <text evidence="3">The sequence shown here is derived from an EMBL/GenBank/DDBJ whole genome shotgun (WGS) entry which is preliminary data.</text>
</comment>
<dbReference type="Gene3D" id="3.40.50.1820">
    <property type="entry name" value="alpha/beta hydrolase"/>
    <property type="match status" value="1"/>
</dbReference>
<organism evidence="3 4">
    <name type="scientific">Nocardioides hankookensis</name>
    <dbReference type="NCBI Taxonomy" id="443157"/>
    <lineage>
        <taxon>Bacteria</taxon>
        <taxon>Bacillati</taxon>
        <taxon>Actinomycetota</taxon>
        <taxon>Actinomycetes</taxon>
        <taxon>Propionibacteriales</taxon>
        <taxon>Nocardioidaceae</taxon>
        <taxon>Nocardioides</taxon>
    </lineage>
</organism>
<proteinExistence type="predicted"/>
<name>A0ABW1LSP2_9ACTN</name>
<reference evidence="4" key="1">
    <citation type="journal article" date="2019" name="Int. J. Syst. Evol. Microbiol.">
        <title>The Global Catalogue of Microorganisms (GCM) 10K type strain sequencing project: providing services to taxonomists for standard genome sequencing and annotation.</title>
        <authorList>
            <consortium name="The Broad Institute Genomics Platform"/>
            <consortium name="The Broad Institute Genome Sequencing Center for Infectious Disease"/>
            <person name="Wu L."/>
            <person name="Ma J."/>
        </authorList>
    </citation>
    <scope>NUCLEOTIDE SEQUENCE [LARGE SCALE GENOMIC DNA]</scope>
    <source>
        <strain evidence="4">CCUG 54522</strain>
    </source>
</reference>
<dbReference type="EMBL" id="JBHSRJ010000009">
    <property type="protein sequence ID" value="MFC6046172.1"/>
    <property type="molecule type" value="Genomic_DNA"/>
</dbReference>
<protein>
    <submittedName>
        <fullName evidence="3">Alpha/beta fold hydrolase</fullName>
    </submittedName>
</protein>
<dbReference type="Proteomes" id="UP001596135">
    <property type="component" value="Unassembled WGS sequence"/>
</dbReference>
<dbReference type="InterPro" id="IPR029058">
    <property type="entry name" value="AB_hydrolase_fold"/>
</dbReference>
<dbReference type="InterPro" id="IPR000073">
    <property type="entry name" value="AB_hydrolase_1"/>
</dbReference>
<feature type="domain" description="AB hydrolase-1" evidence="2">
    <location>
        <begin position="27"/>
        <end position="261"/>
    </location>
</feature>
<dbReference type="InterPro" id="IPR000639">
    <property type="entry name" value="Epox_hydrolase-like"/>
</dbReference>
<dbReference type="PANTHER" id="PTHR43329">
    <property type="entry name" value="EPOXIDE HYDROLASE"/>
    <property type="match status" value="1"/>
</dbReference>
<dbReference type="Pfam" id="PF00561">
    <property type="entry name" value="Abhydrolase_1"/>
    <property type="match status" value="1"/>
</dbReference>
<gene>
    <name evidence="3" type="ORF">ACFPYL_24015</name>
</gene>
<dbReference type="SUPFAM" id="SSF53474">
    <property type="entry name" value="alpha/beta-Hydrolases"/>
    <property type="match status" value="1"/>
</dbReference>
<evidence type="ECO:0000259" key="2">
    <source>
        <dbReference type="Pfam" id="PF00561"/>
    </source>
</evidence>
<evidence type="ECO:0000313" key="4">
    <source>
        <dbReference type="Proteomes" id="UP001596135"/>
    </source>
</evidence>
<evidence type="ECO:0000313" key="3">
    <source>
        <dbReference type="EMBL" id="MFC6046172.1"/>
    </source>
</evidence>
<keyword evidence="4" id="KW-1185">Reference proteome</keyword>
<dbReference type="GO" id="GO:0016787">
    <property type="term" value="F:hydrolase activity"/>
    <property type="evidence" value="ECO:0007669"/>
    <property type="project" value="UniProtKB-KW"/>
</dbReference>
<accession>A0ABW1LSP2</accession>